<comment type="caution">
    <text evidence="1">The sequence shown here is derived from an EMBL/GenBank/DDBJ whole genome shotgun (WGS) entry which is preliminary data.</text>
</comment>
<dbReference type="EMBL" id="JAIWYP010000016">
    <property type="protein sequence ID" value="KAH3697162.1"/>
    <property type="molecule type" value="Genomic_DNA"/>
</dbReference>
<accession>A0A9D4BJF8</accession>
<name>A0A9D4BJF8_DREPO</name>
<dbReference type="AlphaFoldDB" id="A0A9D4BJF8"/>
<reference evidence="1" key="2">
    <citation type="submission" date="2020-11" db="EMBL/GenBank/DDBJ databases">
        <authorList>
            <person name="McCartney M.A."/>
            <person name="Auch B."/>
            <person name="Kono T."/>
            <person name="Mallez S."/>
            <person name="Becker A."/>
            <person name="Gohl D.M."/>
            <person name="Silverstein K.A.T."/>
            <person name="Koren S."/>
            <person name="Bechman K.B."/>
            <person name="Herman A."/>
            <person name="Abrahante J.E."/>
            <person name="Garbe J."/>
        </authorList>
    </citation>
    <scope>NUCLEOTIDE SEQUENCE</scope>
    <source>
        <strain evidence="1">Duluth1</strain>
        <tissue evidence="1">Whole animal</tissue>
    </source>
</reference>
<dbReference type="Proteomes" id="UP000828390">
    <property type="component" value="Unassembled WGS sequence"/>
</dbReference>
<protein>
    <submittedName>
        <fullName evidence="1">Uncharacterized protein</fullName>
    </submittedName>
</protein>
<organism evidence="1 2">
    <name type="scientific">Dreissena polymorpha</name>
    <name type="common">Zebra mussel</name>
    <name type="synonym">Mytilus polymorpha</name>
    <dbReference type="NCBI Taxonomy" id="45954"/>
    <lineage>
        <taxon>Eukaryota</taxon>
        <taxon>Metazoa</taxon>
        <taxon>Spiralia</taxon>
        <taxon>Lophotrochozoa</taxon>
        <taxon>Mollusca</taxon>
        <taxon>Bivalvia</taxon>
        <taxon>Autobranchia</taxon>
        <taxon>Heteroconchia</taxon>
        <taxon>Euheterodonta</taxon>
        <taxon>Imparidentia</taxon>
        <taxon>Neoheterodontei</taxon>
        <taxon>Myida</taxon>
        <taxon>Dreissenoidea</taxon>
        <taxon>Dreissenidae</taxon>
        <taxon>Dreissena</taxon>
    </lineage>
</organism>
<evidence type="ECO:0000313" key="1">
    <source>
        <dbReference type="EMBL" id="KAH3697162.1"/>
    </source>
</evidence>
<keyword evidence="2" id="KW-1185">Reference proteome</keyword>
<proteinExistence type="predicted"/>
<gene>
    <name evidence="1" type="ORF">DPMN_084651</name>
</gene>
<reference evidence="1" key="1">
    <citation type="journal article" date="2019" name="bioRxiv">
        <title>The Genome of the Zebra Mussel, Dreissena polymorpha: A Resource for Invasive Species Research.</title>
        <authorList>
            <person name="McCartney M.A."/>
            <person name="Auch B."/>
            <person name="Kono T."/>
            <person name="Mallez S."/>
            <person name="Zhang Y."/>
            <person name="Obille A."/>
            <person name="Becker A."/>
            <person name="Abrahante J.E."/>
            <person name="Garbe J."/>
            <person name="Badalamenti J.P."/>
            <person name="Herman A."/>
            <person name="Mangelson H."/>
            <person name="Liachko I."/>
            <person name="Sullivan S."/>
            <person name="Sone E.D."/>
            <person name="Koren S."/>
            <person name="Silverstein K.A.T."/>
            <person name="Beckman K.B."/>
            <person name="Gohl D.M."/>
        </authorList>
    </citation>
    <scope>NUCLEOTIDE SEQUENCE</scope>
    <source>
        <strain evidence="1">Duluth1</strain>
        <tissue evidence="1">Whole animal</tissue>
    </source>
</reference>
<evidence type="ECO:0000313" key="2">
    <source>
        <dbReference type="Proteomes" id="UP000828390"/>
    </source>
</evidence>
<sequence length="53" mass="5867">MSADTSRQDLCPICKEVNEISKNNLGAIQWEGLKGIHEASVKRKYYLVTEAGA</sequence>